<accession>A0A964TD83</accession>
<organism evidence="3 4">
    <name type="scientific">Flagellimonas ochracea</name>
    <dbReference type="NCBI Taxonomy" id="2696472"/>
    <lineage>
        <taxon>Bacteria</taxon>
        <taxon>Pseudomonadati</taxon>
        <taxon>Bacteroidota</taxon>
        <taxon>Flavobacteriia</taxon>
        <taxon>Flavobacteriales</taxon>
        <taxon>Flavobacteriaceae</taxon>
        <taxon>Flagellimonas</taxon>
    </lineage>
</organism>
<dbReference type="InterPro" id="IPR025665">
    <property type="entry name" value="Beta-barrel_OMP_2"/>
</dbReference>
<protein>
    <submittedName>
        <fullName evidence="3">Outer membrane beta-barrel protein</fullName>
    </submittedName>
</protein>
<dbReference type="EMBL" id="JAAABI010000004">
    <property type="protein sequence ID" value="NAY92745.1"/>
    <property type="molecule type" value="Genomic_DNA"/>
</dbReference>
<evidence type="ECO:0000256" key="1">
    <source>
        <dbReference type="SAM" id="SignalP"/>
    </source>
</evidence>
<sequence length="229" mass="26336">MKNYLLVILLLLCFLLGNAQDTQDGAVFDEKYLEDQFYLGLGFNFLLDRSEDVNQRSLSYNFQLGFIKDIPLNSRRNFGLGLGIGYATNSYYSNIGASEVGDIVVYEVLTSDQFKRSKLETHTVEFPLELRWRTSTLQSYKFWRIYAGAKLGYVFSGRSRLVTDEVRNGFSNPDIQDLQYGLTLSFGYNTWNIHAYYALNPLLKDGTVLDNNETIDLRVLRIGVIFYIL</sequence>
<reference evidence="3" key="1">
    <citation type="submission" date="2020-01" db="EMBL/GenBank/DDBJ databases">
        <title>Muricauda ochracea sp. nov., isolated from a tidal flat of Garorim bay in Korea.</title>
        <authorList>
            <person name="Kim D."/>
            <person name="Yoo Y."/>
            <person name="Kim J.-J."/>
        </authorList>
    </citation>
    <scope>NUCLEOTIDE SEQUENCE</scope>
    <source>
        <strain evidence="3">JGD-17</strain>
    </source>
</reference>
<feature type="signal peptide" evidence="1">
    <location>
        <begin position="1"/>
        <end position="19"/>
    </location>
</feature>
<feature type="domain" description="Outer membrane protein beta-barrel" evidence="2">
    <location>
        <begin position="19"/>
        <end position="203"/>
    </location>
</feature>
<dbReference type="Pfam" id="PF13568">
    <property type="entry name" value="OMP_b-brl_2"/>
    <property type="match status" value="1"/>
</dbReference>
<gene>
    <name evidence="3" type="ORF">GTQ34_12540</name>
</gene>
<evidence type="ECO:0000313" key="4">
    <source>
        <dbReference type="Proteomes" id="UP000667650"/>
    </source>
</evidence>
<dbReference type="Proteomes" id="UP000667650">
    <property type="component" value="Unassembled WGS sequence"/>
</dbReference>
<evidence type="ECO:0000259" key="2">
    <source>
        <dbReference type="Pfam" id="PF13568"/>
    </source>
</evidence>
<evidence type="ECO:0000313" key="3">
    <source>
        <dbReference type="EMBL" id="NAY92745.1"/>
    </source>
</evidence>
<name>A0A964TD83_9FLAO</name>
<keyword evidence="4" id="KW-1185">Reference proteome</keyword>
<proteinExistence type="predicted"/>
<comment type="caution">
    <text evidence="3">The sequence shown here is derived from an EMBL/GenBank/DDBJ whole genome shotgun (WGS) entry which is preliminary data.</text>
</comment>
<dbReference type="AlphaFoldDB" id="A0A964TD83"/>
<feature type="chain" id="PRO_5037860850" evidence="1">
    <location>
        <begin position="20"/>
        <end position="229"/>
    </location>
</feature>
<keyword evidence="1" id="KW-0732">Signal</keyword>